<dbReference type="GO" id="GO:0140367">
    <property type="term" value="P:antibacterial innate immune response"/>
    <property type="evidence" value="ECO:0007669"/>
    <property type="project" value="Ensembl"/>
</dbReference>
<dbReference type="PANTHER" id="PTHR39413:SF1">
    <property type="entry name" value="DEFENSIN BETA 136"/>
    <property type="match status" value="1"/>
</dbReference>
<reference evidence="2" key="1">
    <citation type="submission" date="2025-08" db="UniProtKB">
        <authorList>
            <consortium name="Ensembl"/>
        </authorList>
    </citation>
    <scope>IDENTIFICATION</scope>
</reference>
<keyword evidence="3" id="KW-1185">Reference proteome</keyword>
<dbReference type="GO" id="GO:0050830">
    <property type="term" value="P:defense response to Gram-positive bacterium"/>
    <property type="evidence" value="ECO:0007669"/>
    <property type="project" value="Ensembl"/>
</dbReference>
<dbReference type="GeneTree" id="ENSGT00390000001862"/>
<sequence length="77" mass="8724">MRLGLSGLLFFLMILLPSGKMNNLIVNNGVEIRTCMAIGGRCFFGCNLGWEWVSYCHSIFSCCKKIKKHPPPQIYEP</sequence>
<dbReference type="AlphaFoldDB" id="A0A8C3YL87"/>
<feature type="signal peptide" evidence="1">
    <location>
        <begin position="1"/>
        <end position="21"/>
    </location>
</feature>
<evidence type="ECO:0000256" key="1">
    <source>
        <dbReference type="SAM" id="SignalP"/>
    </source>
</evidence>
<dbReference type="GO" id="GO:0061760">
    <property type="term" value="P:antifungal innate immune response"/>
    <property type="evidence" value="ECO:0007669"/>
    <property type="project" value="Ensembl"/>
</dbReference>
<protein>
    <submittedName>
        <fullName evidence="2">Defensin beta 136</fullName>
    </submittedName>
</protein>
<proteinExistence type="predicted"/>
<gene>
    <name evidence="2" type="primary">DEFB136</name>
</gene>
<name>A0A8C3YL87_9CETA</name>
<feature type="chain" id="PRO_5034843576" evidence="1">
    <location>
        <begin position="22"/>
        <end position="77"/>
    </location>
</feature>
<accession>A0A8C3YL87</accession>
<dbReference type="PANTHER" id="PTHR39413">
    <property type="entry name" value="BETA-DEFENSIN 136"/>
    <property type="match status" value="1"/>
</dbReference>
<dbReference type="GO" id="GO:0001530">
    <property type="term" value="F:lipopolysaccharide binding"/>
    <property type="evidence" value="ECO:0007669"/>
    <property type="project" value="Ensembl"/>
</dbReference>
<keyword evidence="1" id="KW-0732">Signal</keyword>
<reference evidence="2" key="2">
    <citation type="submission" date="2025-09" db="UniProtKB">
        <authorList>
            <consortium name="Ensembl"/>
        </authorList>
    </citation>
    <scope>IDENTIFICATION</scope>
</reference>
<dbReference type="GO" id="GO:0050829">
    <property type="term" value="P:defense response to Gram-negative bacterium"/>
    <property type="evidence" value="ECO:0007669"/>
    <property type="project" value="Ensembl"/>
</dbReference>
<dbReference type="InterPro" id="IPR035307">
    <property type="entry name" value="DEFB136/42"/>
</dbReference>
<organism evidence="2 3">
    <name type="scientific">Catagonus wagneri</name>
    <name type="common">Chacoan peccary</name>
    <dbReference type="NCBI Taxonomy" id="51154"/>
    <lineage>
        <taxon>Eukaryota</taxon>
        <taxon>Metazoa</taxon>
        <taxon>Chordata</taxon>
        <taxon>Craniata</taxon>
        <taxon>Vertebrata</taxon>
        <taxon>Euteleostomi</taxon>
        <taxon>Mammalia</taxon>
        <taxon>Eutheria</taxon>
        <taxon>Laurasiatheria</taxon>
        <taxon>Artiodactyla</taxon>
        <taxon>Suina</taxon>
        <taxon>Tayassuidae</taxon>
        <taxon>Catagonus</taxon>
    </lineage>
</organism>
<evidence type="ECO:0000313" key="2">
    <source>
        <dbReference type="Ensembl" id="ENSCWAP00000023245.1"/>
    </source>
</evidence>
<dbReference type="Ensembl" id="ENSCWAT00000025198.1">
    <property type="protein sequence ID" value="ENSCWAP00000023245.1"/>
    <property type="gene ID" value="ENSCWAG00000017727.1"/>
</dbReference>
<evidence type="ECO:0000313" key="3">
    <source>
        <dbReference type="Proteomes" id="UP000694540"/>
    </source>
</evidence>
<dbReference type="Proteomes" id="UP000694540">
    <property type="component" value="Unplaced"/>
</dbReference>
<dbReference type="Pfam" id="PF17333">
    <property type="entry name" value="DEFB136"/>
    <property type="match status" value="1"/>
</dbReference>